<feature type="chain" id="PRO_5045890279" description="Ricin B lectin domain-containing protein" evidence="2">
    <location>
        <begin position="20"/>
        <end position="217"/>
    </location>
</feature>
<accession>A0ABW4AJB7</accession>
<evidence type="ECO:0000256" key="1">
    <source>
        <dbReference type="SAM" id="MobiDB-lite"/>
    </source>
</evidence>
<evidence type="ECO:0000313" key="4">
    <source>
        <dbReference type="Proteomes" id="UP001597183"/>
    </source>
</evidence>
<dbReference type="RefSeq" id="WP_317793671.1">
    <property type="nucleotide sequence ID" value="NZ_AP028461.1"/>
</dbReference>
<dbReference type="Proteomes" id="UP001597183">
    <property type="component" value="Unassembled WGS sequence"/>
</dbReference>
<comment type="caution">
    <text evidence="3">The sequence shown here is derived from an EMBL/GenBank/DDBJ whole genome shotgun (WGS) entry which is preliminary data.</text>
</comment>
<feature type="signal peptide" evidence="2">
    <location>
        <begin position="1"/>
        <end position="19"/>
    </location>
</feature>
<dbReference type="EMBL" id="JBHTMK010000044">
    <property type="protein sequence ID" value="MFD1370559.1"/>
    <property type="molecule type" value="Genomic_DNA"/>
</dbReference>
<keyword evidence="2" id="KW-0732">Signal</keyword>
<gene>
    <name evidence="3" type="ORF">ACFQ5G_34930</name>
</gene>
<organism evidence="3 4">
    <name type="scientific">Actinoplanes sichuanensis</name>
    <dbReference type="NCBI Taxonomy" id="512349"/>
    <lineage>
        <taxon>Bacteria</taxon>
        <taxon>Bacillati</taxon>
        <taxon>Actinomycetota</taxon>
        <taxon>Actinomycetes</taxon>
        <taxon>Micromonosporales</taxon>
        <taxon>Micromonosporaceae</taxon>
        <taxon>Actinoplanes</taxon>
    </lineage>
</organism>
<feature type="region of interest" description="Disordered" evidence="1">
    <location>
        <begin position="23"/>
        <end position="48"/>
    </location>
</feature>
<proteinExistence type="predicted"/>
<name>A0ABW4AJB7_9ACTN</name>
<protein>
    <recommendedName>
        <fullName evidence="5">Ricin B lectin domain-containing protein</fullName>
    </recommendedName>
</protein>
<reference evidence="4" key="1">
    <citation type="journal article" date="2019" name="Int. J. Syst. Evol. Microbiol.">
        <title>The Global Catalogue of Microorganisms (GCM) 10K type strain sequencing project: providing services to taxonomists for standard genome sequencing and annotation.</title>
        <authorList>
            <consortium name="The Broad Institute Genomics Platform"/>
            <consortium name="The Broad Institute Genome Sequencing Center for Infectious Disease"/>
            <person name="Wu L."/>
            <person name="Ma J."/>
        </authorList>
    </citation>
    <scope>NUCLEOTIDE SEQUENCE [LARGE SCALE GENOMIC DNA]</scope>
    <source>
        <strain evidence="4">CCM 7526</strain>
    </source>
</reference>
<evidence type="ECO:0008006" key="5">
    <source>
        <dbReference type="Google" id="ProtNLM"/>
    </source>
</evidence>
<dbReference type="PROSITE" id="PS51257">
    <property type="entry name" value="PROKAR_LIPOPROTEIN"/>
    <property type="match status" value="1"/>
</dbReference>
<evidence type="ECO:0000313" key="3">
    <source>
        <dbReference type="EMBL" id="MFD1370559.1"/>
    </source>
</evidence>
<sequence>MRYLVFGALLSAVTLSACANGTPAPKEPAAAKAPASAPAPASAGAKATATAETGAKATAEAGAKTAAKAPVSDLSQLKKLGIDVQKSVLIDVADDGVDRWLNIGANGVDFTGAARTDNTMMFLAPAPVSAKNKVLIKPPFYNEDLGSGYCVADTKGAPLKLETCDTKRKQQIFTMVPAGDSGQFELHGMYGVIRVHNGKITTSGTGRTGLQTILYAN</sequence>
<evidence type="ECO:0000256" key="2">
    <source>
        <dbReference type="SAM" id="SignalP"/>
    </source>
</evidence>
<keyword evidence="4" id="KW-1185">Reference proteome</keyword>